<evidence type="ECO:0000313" key="2">
    <source>
        <dbReference type="EMBL" id="OGH01483.1"/>
    </source>
</evidence>
<organism evidence="2 3">
    <name type="scientific">Candidatus Lambdaproteobacteria bacterium RIFOXYD2_FULL_56_26</name>
    <dbReference type="NCBI Taxonomy" id="1817773"/>
    <lineage>
        <taxon>Bacteria</taxon>
        <taxon>Pseudomonadati</taxon>
        <taxon>Pseudomonadota</taxon>
        <taxon>Candidatus Lambdaproteobacteria</taxon>
    </lineage>
</organism>
<feature type="domain" description="AB hydrolase-1" evidence="1">
    <location>
        <begin position="25"/>
        <end position="248"/>
    </location>
</feature>
<dbReference type="GO" id="GO:0046464">
    <property type="term" value="P:acylglycerol catabolic process"/>
    <property type="evidence" value="ECO:0007669"/>
    <property type="project" value="TreeGrafter"/>
</dbReference>
<dbReference type="Proteomes" id="UP000177583">
    <property type="component" value="Unassembled WGS sequence"/>
</dbReference>
<dbReference type="SUPFAM" id="SSF53474">
    <property type="entry name" value="alpha/beta-Hydrolases"/>
    <property type="match status" value="1"/>
</dbReference>
<proteinExistence type="predicted"/>
<protein>
    <recommendedName>
        <fullName evidence="1">AB hydrolase-1 domain-containing protein</fullName>
    </recommendedName>
</protein>
<evidence type="ECO:0000313" key="3">
    <source>
        <dbReference type="Proteomes" id="UP000177583"/>
    </source>
</evidence>
<dbReference type="GO" id="GO:0047372">
    <property type="term" value="F:monoacylglycerol lipase activity"/>
    <property type="evidence" value="ECO:0007669"/>
    <property type="project" value="TreeGrafter"/>
</dbReference>
<name>A0A1F6GTK2_9PROT</name>
<dbReference type="Gene3D" id="3.40.50.1820">
    <property type="entry name" value="alpha/beta hydrolase"/>
    <property type="match status" value="1"/>
</dbReference>
<accession>A0A1F6GTK2</accession>
<dbReference type="PANTHER" id="PTHR43798:SF5">
    <property type="entry name" value="MONOACYLGLYCEROL LIPASE ABHD6"/>
    <property type="match status" value="1"/>
</dbReference>
<comment type="caution">
    <text evidence="2">The sequence shown here is derived from an EMBL/GenBank/DDBJ whole genome shotgun (WGS) entry which is preliminary data.</text>
</comment>
<dbReference type="Pfam" id="PF00561">
    <property type="entry name" value="Abhydrolase_1"/>
    <property type="match status" value="1"/>
</dbReference>
<dbReference type="PANTHER" id="PTHR43798">
    <property type="entry name" value="MONOACYLGLYCEROL LIPASE"/>
    <property type="match status" value="1"/>
</dbReference>
<dbReference type="GO" id="GO:0016020">
    <property type="term" value="C:membrane"/>
    <property type="evidence" value="ECO:0007669"/>
    <property type="project" value="TreeGrafter"/>
</dbReference>
<dbReference type="EMBL" id="MFNF01000034">
    <property type="protein sequence ID" value="OGH01483.1"/>
    <property type="molecule type" value="Genomic_DNA"/>
</dbReference>
<dbReference type="PRINTS" id="PR00111">
    <property type="entry name" value="ABHYDROLASE"/>
</dbReference>
<dbReference type="AlphaFoldDB" id="A0A1F6GTK2"/>
<dbReference type="InterPro" id="IPR050266">
    <property type="entry name" value="AB_hydrolase_sf"/>
</dbReference>
<dbReference type="InterPro" id="IPR029058">
    <property type="entry name" value="AB_hydrolase_fold"/>
</dbReference>
<gene>
    <name evidence="2" type="ORF">A2557_04485</name>
</gene>
<reference evidence="2 3" key="1">
    <citation type="journal article" date="2016" name="Nat. Commun.">
        <title>Thousands of microbial genomes shed light on interconnected biogeochemical processes in an aquifer system.</title>
        <authorList>
            <person name="Anantharaman K."/>
            <person name="Brown C.T."/>
            <person name="Hug L.A."/>
            <person name="Sharon I."/>
            <person name="Castelle C.J."/>
            <person name="Probst A.J."/>
            <person name="Thomas B.C."/>
            <person name="Singh A."/>
            <person name="Wilkins M.J."/>
            <person name="Karaoz U."/>
            <person name="Brodie E.L."/>
            <person name="Williams K.H."/>
            <person name="Hubbard S.S."/>
            <person name="Banfield J.F."/>
        </authorList>
    </citation>
    <scope>NUCLEOTIDE SEQUENCE [LARGE SCALE GENOMIC DNA]</scope>
</reference>
<dbReference type="InterPro" id="IPR000073">
    <property type="entry name" value="AB_hydrolase_1"/>
</dbReference>
<sequence>MVTLEKKQRQLPLGQWIWFQGGQGPALVLFPGFGDSHKTFLRLGRELAQDFEVFLPETPGFGETEPLAPSEYRLSRQVARCWQWLEALGLQRPFLGGNSAGGQLAALLALERPAQVRGLVLLAPQGVETADFVPYSHKNDPPQSLEDYRGILAKLYHRPPELPQEQLAQILAKAQSRWDWLNQIRAEIRCEPEYRLNDRLAGLKPPALVLWGEQDGRIPTAIAPHWKRLCPQVRLERIEACGHLPQLEQTARTAQQVRRFGLGLAMDLD</sequence>
<evidence type="ECO:0000259" key="1">
    <source>
        <dbReference type="Pfam" id="PF00561"/>
    </source>
</evidence>